<comment type="caution">
    <text evidence="2">The sequence shown here is derived from an EMBL/GenBank/DDBJ whole genome shotgun (WGS) entry which is preliminary data.</text>
</comment>
<accession>A0A8S9YKA2</accession>
<proteinExistence type="predicted"/>
<dbReference type="Proteomes" id="UP000822476">
    <property type="component" value="Unassembled WGS sequence"/>
</dbReference>
<evidence type="ECO:0000313" key="3">
    <source>
        <dbReference type="Proteomes" id="UP000822476"/>
    </source>
</evidence>
<evidence type="ECO:0000313" key="2">
    <source>
        <dbReference type="EMBL" id="KAF7255255.1"/>
    </source>
</evidence>
<keyword evidence="1" id="KW-1133">Transmembrane helix</keyword>
<organism evidence="2 3">
    <name type="scientific">Paragonimus skrjabini miyazakii</name>
    <dbReference type="NCBI Taxonomy" id="59628"/>
    <lineage>
        <taxon>Eukaryota</taxon>
        <taxon>Metazoa</taxon>
        <taxon>Spiralia</taxon>
        <taxon>Lophotrochozoa</taxon>
        <taxon>Platyhelminthes</taxon>
        <taxon>Trematoda</taxon>
        <taxon>Digenea</taxon>
        <taxon>Plagiorchiida</taxon>
        <taxon>Troglotremata</taxon>
        <taxon>Troglotrematidae</taxon>
        <taxon>Paragonimus</taxon>
    </lineage>
</organism>
<name>A0A8S9YKA2_9TREM</name>
<protein>
    <submittedName>
        <fullName evidence="2">Uncharacterized protein</fullName>
    </submittedName>
</protein>
<feature type="transmembrane region" description="Helical" evidence="1">
    <location>
        <begin position="30"/>
        <end position="50"/>
    </location>
</feature>
<keyword evidence="1" id="KW-0472">Membrane</keyword>
<evidence type="ECO:0000256" key="1">
    <source>
        <dbReference type="SAM" id="Phobius"/>
    </source>
</evidence>
<dbReference type="AlphaFoldDB" id="A0A8S9YKA2"/>
<reference evidence="2" key="1">
    <citation type="submission" date="2019-07" db="EMBL/GenBank/DDBJ databases">
        <title>Annotation for the trematode Paragonimus miyazaki's.</title>
        <authorList>
            <person name="Choi Y.-J."/>
        </authorList>
    </citation>
    <scope>NUCLEOTIDE SEQUENCE</scope>
    <source>
        <strain evidence="2">Japan</strain>
    </source>
</reference>
<keyword evidence="3" id="KW-1185">Reference proteome</keyword>
<gene>
    <name evidence="2" type="ORF">EG68_08112</name>
</gene>
<dbReference type="EMBL" id="JTDE01004147">
    <property type="protein sequence ID" value="KAF7255255.1"/>
    <property type="molecule type" value="Genomic_DNA"/>
</dbReference>
<sequence>MVVVVYRPMRFRRVLINQFGTDDWKVPLLWIPWLITLSLLVLVNIIAVCFKRNLFVHARATGCDPHNSKTYENLDDITMEGIRFVNEF</sequence>
<keyword evidence="1" id="KW-0812">Transmembrane</keyword>